<evidence type="ECO:0000313" key="3">
    <source>
        <dbReference type="Proteomes" id="UP000214566"/>
    </source>
</evidence>
<dbReference type="PANTHER" id="PTHR36698:SF2">
    <property type="entry name" value="MCE_MLAD DOMAIN-CONTAINING PROTEIN"/>
    <property type="match status" value="1"/>
</dbReference>
<dbReference type="InterPro" id="IPR003399">
    <property type="entry name" value="Mce/MlaD"/>
</dbReference>
<sequence>MMESKVNYTAVGVFILLLCLLLSATVYWLAVGGRQQNTTPYLIYATDNVNGLRDSSNVLYRGVSVGRVDSIEIDPANPTLIRIRVDIDKTVPVRADTVAQLIPQGVTGLSVINLTGGASPQPLSTAPGQPYPVIRYAPSVFSRLEGGLSDATLMLSKIATRLDMLLSHENLQALSRTLMHAEQITGTLAAHRQDIAQTLVALRQSSQELAALGAQGQQLSTRGEKLIARLSDTTVHLQDTLGEMDAAAKSWRQAGEGAAKLGATGTQALDQLQSRTLPGFDRLTDNLQRLSSQLTDLVRSLKGNPSQLLYGVPQPPPGPGEHR</sequence>
<evidence type="ECO:0000313" key="2">
    <source>
        <dbReference type="EMBL" id="SBP88351.1"/>
    </source>
</evidence>
<accession>A0A238D552</accession>
<gene>
    <name evidence="2" type="ORF">THIARS_61064</name>
</gene>
<keyword evidence="3" id="KW-1185">Reference proteome</keyword>
<dbReference type="EMBL" id="FLMQ01000055">
    <property type="protein sequence ID" value="SBP88351.1"/>
    <property type="molecule type" value="Genomic_DNA"/>
</dbReference>
<organism evidence="2 3">
    <name type="scientific">Thiomonas delicata</name>
    <name type="common">Thiomonas cuprina</name>
    <dbReference type="NCBI Taxonomy" id="364030"/>
    <lineage>
        <taxon>Bacteria</taxon>
        <taxon>Pseudomonadati</taxon>
        <taxon>Pseudomonadota</taxon>
        <taxon>Betaproteobacteria</taxon>
        <taxon>Burkholderiales</taxon>
        <taxon>Thiomonas</taxon>
    </lineage>
</organism>
<dbReference type="Pfam" id="PF02470">
    <property type="entry name" value="MlaD"/>
    <property type="match status" value="1"/>
</dbReference>
<name>A0A238D552_THIDL</name>
<dbReference type="Proteomes" id="UP000214566">
    <property type="component" value="Unassembled WGS sequence"/>
</dbReference>
<reference evidence="2 3" key="1">
    <citation type="submission" date="2016-06" db="EMBL/GenBank/DDBJ databases">
        <authorList>
            <person name="Kjaerup R.B."/>
            <person name="Dalgaard T.S."/>
            <person name="Juul-Madsen H.R."/>
        </authorList>
    </citation>
    <scope>NUCLEOTIDE SEQUENCE [LARGE SCALE GENOMIC DNA]</scope>
    <source>
        <strain evidence="2 3">DSM 16361</strain>
    </source>
</reference>
<evidence type="ECO:0000259" key="1">
    <source>
        <dbReference type="Pfam" id="PF02470"/>
    </source>
</evidence>
<dbReference type="AlphaFoldDB" id="A0A238D552"/>
<dbReference type="PANTHER" id="PTHR36698">
    <property type="entry name" value="BLL5892 PROTEIN"/>
    <property type="match status" value="1"/>
</dbReference>
<feature type="domain" description="Mce/MlaD" evidence="1">
    <location>
        <begin position="41"/>
        <end position="117"/>
    </location>
</feature>
<proteinExistence type="predicted"/>
<protein>
    <submittedName>
        <fullName evidence="2">Putative ABC-type transport system involved in resistance to organic solvents, periplasmic component</fullName>
    </submittedName>
</protein>